<comment type="similarity">
    <text evidence="5">Belongs to the creatininase superfamily.</text>
</comment>
<comment type="cofactor">
    <cofactor evidence="1">
        <name>Zn(2+)</name>
        <dbReference type="ChEBI" id="CHEBI:29105"/>
    </cofactor>
</comment>
<dbReference type="InterPro" id="IPR003785">
    <property type="entry name" value="Creatininase/forma_Hydrolase"/>
</dbReference>
<evidence type="ECO:0000256" key="1">
    <source>
        <dbReference type="ARBA" id="ARBA00001947"/>
    </source>
</evidence>
<proteinExistence type="inferred from homology"/>
<evidence type="ECO:0000313" key="7">
    <source>
        <dbReference type="Proteomes" id="UP000320390"/>
    </source>
</evidence>
<dbReference type="EMBL" id="CP036434">
    <property type="protein sequence ID" value="QDV06177.1"/>
    <property type="molecule type" value="Genomic_DNA"/>
</dbReference>
<dbReference type="PANTHER" id="PTHR35005">
    <property type="entry name" value="3-DEHYDRO-SCYLLO-INOSOSE HYDROLASE"/>
    <property type="match status" value="1"/>
</dbReference>
<dbReference type="RefSeq" id="WP_145196134.1">
    <property type="nucleotide sequence ID" value="NZ_CP036434.1"/>
</dbReference>
<keyword evidence="2" id="KW-0479">Metal-binding</keyword>
<keyword evidence="7" id="KW-1185">Reference proteome</keyword>
<evidence type="ECO:0000313" key="6">
    <source>
        <dbReference type="EMBL" id="QDV06177.1"/>
    </source>
</evidence>
<organism evidence="6 7">
    <name type="scientific">Saltatorellus ferox</name>
    <dbReference type="NCBI Taxonomy" id="2528018"/>
    <lineage>
        <taxon>Bacteria</taxon>
        <taxon>Pseudomonadati</taxon>
        <taxon>Planctomycetota</taxon>
        <taxon>Planctomycetia</taxon>
        <taxon>Planctomycetia incertae sedis</taxon>
        <taxon>Saltatorellus</taxon>
    </lineage>
</organism>
<dbReference type="AlphaFoldDB" id="A0A518EQ05"/>
<dbReference type="Pfam" id="PF02633">
    <property type="entry name" value="Creatininase"/>
    <property type="match status" value="1"/>
</dbReference>
<keyword evidence="3 6" id="KW-0378">Hydrolase</keyword>
<evidence type="ECO:0000256" key="4">
    <source>
        <dbReference type="ARBA" id="ARBA00022833"/>
    </source>
</evidence>
<dbReference type="GO" id="GO:0009231">
    <property type="term" value="P:riboflavin biosynthetic process"/>
    <property type="evidence" value="ECO:0007669"/>
    <property type="project" value="TreeGrafter"/>
</dbReference>
<dbReference type="SUPFAM" id="SSF102215">
    <property type="entry name" value="Creatininase"/>
    <property type="match status" value="1"/>
</dbReference>
<keyword evidence="4" id="KW-0862">Zinc</keyword>
<dbReference type="GO" id="GO:0046872">
    <property type="term" value="F:metal ion binding"/>
    <property type="evidence" value="ECO:0007669"/>
    <property type="project" value="UniProtKB-KW"/>
</dbReference>
<evidence type="ECO:0000256" key="3">
    <source>
        <dbReference type="ARBA" id="ARBA00022801"/>
    </source>
</evidence>
<evidence type="ECO:0000256" key="5">
    <source>
        <dbReference type="ARBA" id="ARBA00024029"/>
    </source>
</evidence>
<sequence>MHEFAKLTWPEARELFAADPVALLPVGATEAHGPHLPLDTDVTIAVAQARRAAEMLAAEGVKPIVMPPVAYSVAQFAFGFPGTITVRPSTLWNLVEDIVESLEQHGVRRVVLCNSHLELQHVQLLRGVATDHAKKTERHAKLLFPDITRRRWASTLGEEFLSGECHAGRYETSIVLQADAGHVREAERAALEPKAVGLVQKMLAGAKDFLEVGADEAWCGDPASATAEEGERLIEQLARISVETIREEWPELFS</sequence>
<name>A0A518EQ05_9BACT</name>
<dbReference type="EC" id="3.5.2.10" evidence="6"/>
<reference evidence="6 7" key="1">
    <citation type="submission" date="2019-02" db="EMBL/GenBank/DDBJ databases">
        <title>Deep-cultivation of Planctomycetes and their phenomic and genomic characterization uncovers novel biology.</title>
        <authorList>
            <person name="Wiegand S."/>
            <person name="Jogler M."/>
            <person name="Boedeker C."/>
            <person name="Pinto D."/>
            <person name="Vollmers J."/>
            <person name="Rivas-Marin E."/>
            <person name="Kohn T."/>
            <person name="Peeters S.H."/>
            <person name="Heuer A."/>
            <person name="Rast P."/>
            <person name="Oberbeckmann S."/>
            <person name="Bunk B."/>
            <person name="Jeske O."/>
            <person name="Meyerdierks A."/>
            <person name="Storesund J.E."/>
            <person name="Kallscheuer N."/>
            <person name="Luecker S."/>
            <person name="Lage O.M."/>
            <person name="Pohl T."/>
            <person name="Merkel B.J."/>
            <person name="Hornburger P."/>
            <person name="Mueller R.-W."/>
            <person name="Bruemmer F."/>
            <person name="Labrenz M."/>
            <person name="Spormann A.M."/>
            <person name="Op den Camp H."/>
            <person name="Overmann J."/>
            <person name="Amann R."/>
            <person name="Jetten M.S.M."/>
            <person name="Mascher T."/>
            <person name="Medema M.H."/>
            <person name="Devos D.P."/>
            <person name="Kaster A.-K."/>
            <person name="Ovreas L."/>
            <person name="Rohde M."/>
            <person name="Galperin M.Y."/>
            <person name="Jogler C."/>
        </authorList>
    </citation>
    <scope>NUCLEOTIDE SEQUENCE [LARGE SCALE GENOMIC DNA]</scope>
    <source>
        <strain evidence="6 7">Poly30</strain>
    </source>
</reference>
<dbReference type="PANTHER" id="PTHR35005:SF1">
    <property type="entry name" value="2-AMINO-5-FORMYLAMINO-6-RIBOSYLAMINOPYRIMIDIN-4(3H)-ONE 5'-MONOPHOSPHATE DEFORMYLASE"/>
    <property type="match status" value="1"/>
</dbReference>
<protein>
    <submittedName>
        <fullName evidence="6">Creatinine amidohydrolase</fullName>
        <ecNumber evidence="6">3.5.2.10</ecNumber>
    </submittedName>
</protein>
<gene>
    <name evidence="6" type="primary">crnA_1</name>
    <name evidence="6" type="ORF">Poly30_16820</name>
</gene>
<dbReference type="Gene3D" id="3.40.50.10310">
    <property type="entry name" value="Creatininase"/>
    <property type="match status" value="1"/>
</dbReference>
<dbReference type="Proteomes" id="UP000320390">
    <property type="component" value="Chromosome"/>
</dbReference>
<dbReference type="GO" id="GO:0047789">
    <property type="term" value="F:creatininase activity"/>
    <property type="evidence" value="ECO:0007669"/>
    <property type="project" value="UniProtKB-EC"/>
</dbReference>
<dbReference type="InterPro" id="IPR024087">
    <property type="entry name" value="Creatininase-like_sf"/>
</dbReference>
<accession>A0A518EQ05</accession>
<dbReference type="GO" id="GO:0016811">
    <property type="term" value="F:hydrolase activity, acting on carbon-nitrogen (but not peptide) bonds, in linear amides"/>
    <property type="evidence" value="ECO:0007669"/>
    <property type="project" value="TreeGrafter"/>
</dbReference>
<dbReference type="OrthoDB" id="9801445at2"/>
<evidence type="ECO:0000256" key="2">
    <source>
        <dbReference type="ARBA" id="ARBA00022723"/>
    </source>
</evidence>